<evidence type="ECO:0000256" key="1">
    <source>
        <dbReference type="ARBA" id="ARBA00004613"/>
    </source>
</evidence>
<dbReference type="InterPro" id="IPR001846">
    <property type="entry name" value="VWF_type-D"/>
</dbReference>
<dbReference type="GO" id="GO:0005576">
    <property type="term" value="C:extracellular region"/>
    <property type="evidence" value="ECO:0007669"/>
    <property type="project" value="UniProtKB-SubCell"/>
</dbReference>
<dbReference type="EMBL" id="LR786739">
    <property type="protein sequence ID" value="CAB3262592.1"/>
    <property type="molecule type" value="mRNA"/>
</dbReference>
<accession>A0A6F9DHC1</accession>
<name>A0A6F9DHC1_9ASCI</name>
<evidence type="ECO:0000256" key="4">
    <source>
        <dbReference type="ARBA" id="ARBA00023180"/>
    </source>
</evidence>
<evidence type="ECO:0000256" key="5">
    <source>
        <dbReference type="SAM" id="SignalP"/>
    </source>
</evidence>
<sequence length="1023" mass="113705">MRKWMSAVLVLASLFGADAQRFDPTTLPLCPTATAASCVDRFCTDECPAYPDAFCYKRGCDGNCDLAEFFINGVKLDPKMCEETCAGKWTPWLDRDNPGGVGDFETLVELRKERPEVICDRPSLIQAQTLTGVPAGLTGQVTYKSLTDGFKCINNDNKGQCLDYRVRFCCEDIPQCPDKAWTQFFNRDRPSLTCDCETLSDLRREYPDKICDKPTAIDVRVSATNEPYTTAGQVIAHADPQNGFRCNNVGQTCLDYKVRFCCPEVPPPTCEKDGWTPWLNVDDPTGDCDCESTNAIRDVYGDLLCKNPTAIDARVSTTKESYLTVNQDLTINVKNGLKCTNINQDCHDYEVRYCCPNHTIPEPECKNGKWTQFYNRDRPSGEGDYEILSELLELAPEDICNNPTNVDVQVVATGASYLTAGQNVVIDPHTGFYCVNDHQNGEFCQDYQIRFCCPDECDEPKCTDGDWTQFYDIDDADGDCDCELIDHINAVSKKKVCLNPTAIDARLLNGDDYTTANQDVHISLDDGFACYNSEDQKCCDYKVRFCCPKREVQCIDGKWTQFYDSDDPAGTNMGDVELISNTNVTCRPTNMDVTLLNGAPYETTGETVHIAFPINFKCVDAEQDDKSCEDYKVRYCCPEKEPEPGPVHWCTAWGDPHYTTFDGRAYDFQGNCLYNFASTITPQWKMGQPRFSVWTENRPCGTAVTCIRTVHIGYFGREIIFRPSGVVELNGHGLPLPYTDAFYPFEIQNLPSGDVALLADNFVVLFDGRHTLKVGIREVYMNHVTGLCANFNGDNTDEFTVEGAITSINEFGESHALESGCPTLGPQPQCPRDRLPAAHQACGTLMQHPCFARCLAQLQNPGVDALMKACIFDHCLMDDAQEALIATQAAISLSCFAENLPVCHNDTVACAELPGSHFERCLPPKHCIPTCQNPEAMLGDDCDTGECVTEGCVCPEGTLIDTESNQCVNETECICHLPPYSSGEPFILDDCTRACVCQGGRLICEPFNCEGECVRNMCLIDTF</sequence>
<dbReference type="Pfam" id="PF00094">
    <property type="entry name" value="VWD"/>
    <property type="match status" value="1"/>
</dbReference>
<comment type="subcellular location">
    <subcellularLocation>
        <location evidence="1">Secreted</location>
    </subcellularLocation>
</comment>
<dbReference type="CDD" id="cd19941">
    <property type="entry name" value="TIL"/>
    <property type="match status" value="1"/>
</dbReference>
<organism evidence="7">
    <name type="scientific">Phallusia mammillata</name>
    <dbReference type="NCBI Taxonomy" id="59560"/>
    <lineage>
        <taxon>Eukaryota</taxon>
        <taxon>Metazoa</taxon>
        <taxon>Chordata</taxon>
        <taxon>Tunicata</taxon>
        <taxon>Ascidiacea</taxon>
        <taxon>Phlebobranchia</taxon>
        <taxon>Ascidiidae</taxon>
        <taxon>Phallusia</taxon>
    </lineage>
</organism>
<keyword evidence="3 5" id="KW-0732">Signal</keyword>
<dbReference type="InterPro" id="IPR039675">
    <property type="entry name" value="CILP1/CILP2"/>
</dbReference>
<dbReference type="SMART" id="SM00216">
    <property type="entry name" value="VWD"/>
    <property type="match status" value="1"/>
</dbReference>
<keyword evidence="2" id="KW-0964">Secreted</keyword>
<dbReference type="PANTHER" id="PTHR15031">
    <property type="entry name" value="CARTILAGE INTERMEDIATE LAYER PROTEIN CLIP"/>
    <property type="match status" value="1"/>
</dbReference>
<evidence type="ECO:0000256" key="3">
    <source>
        <dbReference type="ARBA" id="ARBA00022729"/>
    </source>
</evidence>
<evidence type="ECO:0000313" key="7">
    <source>
        <dbReference type="EMBL" id="CAB3262592.1"/>
    </source>
</evidence>
<dbReference type="PANTHER" id="PTHR15031:SF4">
    <property type="entry name" value="CARTILAGE INTERMEDIATE LAYER PROTEIN 1"/>
    <property type="match status" value="1"/>
</dbReference>
<proteinExistence type="evidence at transcript level"/>
<dbReference type="InterPro" id="IPR025155">
    <property type="entry name" value="WxxW_domain"/>
</dbReference>
<protein>
    <submittedName>
        <fullName evidence="7">Uncharacterized protein LOC100180679</fullName>
    </submittedName>
</protein>
<feature type="signal peptide" evidence="5">
    <location>
        <begin position="1"/>
        <end position="19"/>
    </location>
</feature>
<feature type="chain" id="PRO_5026240098" evidence="5">
    <location>
        <begin position="20"/>
        <end position="1023"/>
    </location>
</feature>
<keyword evidence="4" id="KW-0325">Glycoprotein</keyword>
<dbReference type="Pfam" id="PF13330">
    <property type="entry name" value="Mucin2_WxxW"/>
    <property type="match status" value="6"/>
</dbReference>
<dbReference type="PROSITE" id="PS51233">
    <property type="entry name" value="VWFD"/>
    <property type="match status" value="1"/>
</dbReference>
<reference evidence="7" key="1">
    <citation type="submission" date="2020-04" db="EMBL/GenBank/DDBJ databases">
        <authorList>
            <person name="Neveu A P."/>
        </authorList>
    </citation>
    <scope>NUCLEOTIDE SEQUENCE</scope>
    <source>
        <tissue evidence="7">Whole embryo</tissue>
    </source>
</reference>
<feature type="domain" description="VWFD" evidence="6">
    <location>
        <begin position="648"/>
        <end position="822"/>
    </location>
</feature>
<gene>
    <name evidence="7" type="primary">LOC100180679-002</name>
</gene>
<dbReference type="AlphaFoldDB" id="A0A6F9DHC1"/>
<evidence type="ECO:0000259" key="6">
    <source>
        <dbReference type="PROSITE" id="PS51233"/>
    </source>
</evidence>
<dbReference type="Gene3D" id="2.10.25.10">
    <property type="entry name" value="Laminin"/>
    <property type="match status" value="1"/>
</dbReference>
<evidence type="ECO:0000256" key="2">
    <source>
        <dbReference type="ARBA" id="ARBA00022525"/>
    </source>
</evidence>